<dbReference type="InterPro" id="IPR020672">
    <property type="entry name" value="Ribose5P_isomerase_typA_subgr"/>
</dbReference>
<dbReference type="RefSeq" id="WP_048085064.1">
    <property type="nucleotide sequence ID" value="NZ_CP006933.1"/>
</dbReference>
<accession>A0A089ZHK9</accession>
<dbReference type="AlphaFoldDB" id="A0A089ZHK9"/>
<dbReference type="Pfam" id="PF06026">
    <property type="entry name" value="Rib_5-P_isom_A"/>
    <property type="match status" value="1"/>
</dbReference>
<feature type="binding site" evidence="5">
    <location>
        <begin position="95"/>
        <end position="98"/>
    </location>
    <ligand>
        <name>substrate</name>
    </ligand>
</feature>
<evidence type="ECO:0000256" key="2">
    <source>
        <dbReference type="ARBA" id="ARBA00008088"/>
    </source>
</evidence>
<dbReference type="GO" id="GO:0006014">
    <property type="term" value="P:D-ribose metabolic process"/>
    <property type="evidence" value="ECO:0007669"/>
    <property type="project" value="TreeGrafter"/>
</dbReference>
<reference evidence="6" key="1">
    <citation type="submission" date="2013-12" db="EMBL/GenBank/DDBJ databases">
        <title>The complete genome sequence of Methanobacterium sp. BRM9.</title>
        <authorList>
            <consortium name="Pastoral Greenhouse Gas Research Consortium"/>
            <person name="Kelly W.J."/>
            <person name="Leahy S.C."/>
            <person name="Perry R."/>
            <person name="Li D."/>
            <person name="Altermann E."/>
            <person name="Lambie S.C."/>
            <person name="Attwood G.T."/>
        </authorList>
    </citation>
    <scope>NUCLEOTIDE SEQUENCE [LARGE SCALE GENOMIC DNA]</scope>
    <source>
        <strain evidence="6">BRM9</strain>
    </source>
</reference>
<dbReference type="InterPro" id="IPR037171">
    <property type="entry name" value="NagB/RpiA_transferase-like"/>
</dbReference>
<dbReference type="FunFam" id="3.40.50.1360:FF:000001">
    <property type="entry name" value="Ribose-5-phosphate isomerase A"/>
    <property type="match status" value="1"/>
</dbReference>
<dbReference type="EMBL" id="CP006933">
    <property type="protein sequence ID" value="AIS31878.1"/>
    <property type="molecule type" value="Genomic_DNA"/>
</dbReference>
<evidence type="ECO:0000256" key="5">
    <source>
        <dbReference type="HAMAP-Rule" id="MF_00170"/>
    </source>
</evidence>
<keyword evidence="9" id="KW-1185">Reference proteome</keyword>
<dbReference type="FunFam" id="3.30.70.260:FF:000018">
    <property type="entry name" value="Ribose-5-phosphate isomerase A"/>
    <property type="match status" value="1"/>
</dbReference>
<dbReference type="SUPFAM" id="SSF75445">
    <property type="entry name" value="D-ribose-5-phosphate isomerase (RpiA), lid domain"/>
    <property type="match status" value="1"/>
</dbReference>
<dbReference type="HAMAP" id="MF_00170">
    <property type="entry name" value="Rib_5P_isom_A"/>
    <property type="match status" value="1"/>
</dbReference>
<feature type="binding site" evidence="5">
    <location>
        <begin position="40"/>
        <end position="43"/>
    </location>
    <ligand>
        <name>substrate</name>
    </ligand>
</feature>
<dbReference type="GeneID" id="26739527"/>
<comment type="pathway">
    <text evidence="5">Carbohydrate degradation; pentose phosphate pathway; D-ribose 5-phosphate from D-ribulose 5-phosphate (non-oxidative stage): step 1/1.</text>
</comment>
<dbReference type="OrthoDB" id="19013at2157"/>
<evidence type="ECO:0000256" key="1">
    <source>
        <dbReference type="ARBA" id="ARBA00001713"/>
    </source>
</evidence>
<comment type="subunit">
    <text evidence="3">Homotetramer.</text>
</comment>
<dbReference type="CDD" id="cd01398">
    <property type="entry name" value="RPI_A"/>
    <property type="match status" value="1"/>
</dbReference>
<dbReference type="Proteomes" id="UP000029661">
    <property type="component" value="Chromosome"/>
</dbReference>
<dbReference type="SUPFAM" id="SSF100950">
    <property type="entry name" value="NagB/RpiA/CoA transferase-like"/>
    <property type="match status" value="1"/>
</dbReference>
<feature type="binding site" evidence="5">
    <location>
        <position position="135"/>
    </location>
    <ligand>
        <name>substrate</name>
    </ligand>
</feature>
<dbReference type="KEGG" id="mfc:BRM9_1062"/>
<name>A0A089ZHK9_METFO</name>
<organism evidence="6 8">
    <name type="scientific">Methanobacterium formicicum</name>
    <dbReference type="NCBI Taxonomy" id="2162"/>
    <lineage>
        <taxon>Archaea</taxon>
        <taxon>Methanobacteriati</taxon>
        <taxon>Methanobacteriota</taxon>
        <taxon>Methanomada group</taxon>
        <taxon>Methanobacteria</taxon>
        <taxon>Methanobacteriales</taxon>
        <taxon>Methanobacteriaceae</taxon>
        <taxon>Methanobacterium</taxon>
    </lineage>
</organism>
<evidence type="ECO:0000313" key="7">
    <source>
        <dbReference type="EMBL" id="CEL24919.1"/>
    </source>
</evidence>
<dbReference type="PATRIC" id="fig|2162.10.peg.1340"/>
<dbReference type="Gene3D" id="3.40.50.1360">
    <property type="match status" value="1"/>
</dbReference>
<dbReference type="Gene3D" id="3.30.70.260">
    <property type="match status" value="1"/>
</dbReference>
<dbReference type="EMBL" id="LN734822">
    <property type="protein sequence ID" value="CEL24919.1"/>
    <property type="molecule type" value="Genomic_DNA"/>
</dbReference>
<feature type="binding site" evidence="5">
    <location>
        <begin position="108"/>
        <end position="111"/>
    </location>
    <ligand>
        <name>substrate</name>
    </ligand>
</feature>
<evidence type="ECO:0000256" key="4">
    <source>
        <dbReference type="ARBA" id="ARBA00023235"/>
    </source>
</evidence>
<dbReference type="UniPathway" id="UPA00115">
    <property type="reaction ID" value="UER00412"/>
</dbReference>
<dbReference type="PANTHER" id="PTHR11934">
    <property type="entry name" value="RIBOSE-5-PHOSPHATE ISOMERASE"/>
    <property type="match status" value="1"/>
</dbReference>
<evidence type="ECO:0000313" key="9">
    <source>
        <dbReference type="Proteomes" id="UP000062768"/>
    </source>
</evidence>
<dbReference type="EC" id="5.3.1.6" evidence="5"/>
<dbReference type="PANTHER" id="PTHR11934:SF0">
    <property type="entry name" value="RIBOSE-5-PHOSPHATE ISOMERASE"/>
    <property type="match status" value="1"/>
</dbReference>
<dbReference type="InterPro" id="IPR004788">
    <property type="entry name" value="Ribose5P_isomerase_type_A"/>
</dbReference>
<dbReference type="NCBIfam" id="NF001924">
    <property type="entry name" value="PRK00702.1"/>
    <property type="match status" value="1"/>
</dbReference>
<sequence>MHPKKEVKWEATQLVDEAKREVAHEAAMMVTDGQVLGLGTGSTAHYFIEKLGERIKEEEIELMGIPTSYQSFFLARDCGIPLTTLDEHLPDLAVDGADEVDPQLNLIKGGGAAHTLEKIVDSAADKFLVIVDESKEVQKLGDFPVPLEVIPSAYRPVTEWVKAAGGVPSLRMAQMKDGPVITDNNNFVVDVQFKNIPNPYELEIALNSIPGVVENGIFAGIADQVLIATSNGVKSLEKK</sequence>
<protein>
    <recommendedName>
        <fullName evidence="5">Ribose-5-phosphate isomerase A</fullName>
        <ecNumber evidence="5">5.3.1.6</ecNumber>
    </recommendedName>
    <alternativeName>
        <fullName evidence="5">Phosphoriboisomerase A</fullName>
        <shortName evidence="5">PRI</shortName>
    </alternativeName>
</protein>
<dbReference type="Proteomes" id="UP000062768">
    <property type="component" value="Chromosome I"/>
</dbReference>
<dbReference type="NCBIfam" id="TIGR00021">
    <property type="entry name" value="rpiA"/>
    <property type="match status" value="1"/>
</dbReference>
<comment type="subunit">
    <text evidence="5">Homodimer.</text>
</comment>
<gene>
    <name evidence="5 6" type="primary">rpiA</name>
    <name evidence="6" type="ORF">BRM9_1062</name>
    <name evidence="7" type="ORF">MB9_1281</name>
</gene>
<keyword evidence="4 5" id="KW-0413">Isomerase</keyword>
<reference evidence="7" key="2">
    <citation type="submission" date="2014-09" db="EMBL/GenBank/DDBJ databases">
        <authorList>
            <person name="Bishop-Lilly K.A."/>
            <person name="Broomall S.M."/>
            <person name="Chain P.S."/>
            <person name="Chertkov O."/>
            <person name="Coyne S.R."/>
            <person name="Daligault H.E."/>
            <person name="Davenport K.W."/>
            <person name="Erkkila T."/>
            <person name="Frey K.G."/>
            <person name="Gibbons H.S."/>
            <person name="Gu W."/>
            <person name="Jaissle J."/>
            <person name="Johnson S.L."/>
            <person name="Koroleva G.I."/>
            <person name="Ladner J.T."/>
            <person name="Lo C.-C."/>
            <person name="Minogue T.D."/>
            <person name="Munk C."/>
            <person name="Palacios G.F."/>
            <person name="Redden C.L."/>
            <person name="Rosenzweig C.N."/>
            <person name="Scholz M.B."/>
            <person name="Teshima H."/>
            <person name="Xu Y."/>
        </authorList>
    </citation>
    <scope>NUCLEOTIDE SEQUENCE</scope>
    <source>
        <strain evidence="7">Mb9</strain>
    </source>
</reference>
<evidence type="ECO:0000313" key="8">
    <source>
        <dbReference type="Proteomes" id="UP000029661"/>
    </source>
</evidence>
<dbReference type="STRING" id="2162.BRM9_1062"/>
<comment type="function">
    <text evidence="5">Catalyzes the reversible conversion of ribose-5-phosphate to ribulose 5-phosphate.</text>
</comment>
<dbReference type="GO" id="GO:0005829">
    <property type="term" value="C:cytosol"/>
    <property type="evidence" value="ECO:0007669"/>
    <property type="project" value="TreeGrafter"/>
</dbReference>
<evidence type="ECO:0000313" key="6">
    <source>
        <dbReference type="EMBL" id="AIS31878.1"/>
    </source>
</evidence>
<comment type="similarity">
    <text evidence="2 5">Belongs to the ribose 5-phosphate isomerase family.</text>
</comment>
<dbReference type="GO" id="GO:0004751">
    <property type="term" value="F:ribose-5-phosphate isomerase activity"/>
    <property type="evidence" value="ECO:0007669"/>
    <property type="project" value="UniProtKB-UniRule"/>
</dbReference>
<evidence type="ECO:0000256" key="3">
    <source>
        <dbReference type="ARBA" id="ARBA00011881"/>
    </source>
</evidence>
<feature type="active site" description="Proton acceptor" evidence="5">
    <location>
        <position position="117"/>
    </location>
</feature>
<proteinExistence type="inferred from homology"/>
<dbReference type="GO" id="GO:0009052">
    <property type="term" value="P:pentose-phosphate shunt, non-oxidative branch"/>
    <property type="evidence" value="ECO:0007669"/>
    <property type="project" value="UniProtKB-UniRule"/>
</dbReference>
<comment type="catalytic activity">
    <reaction evidence="1 5">
        <text>aldehydo-D-ribose 5-phosphate = D-ribulose 5-phosphate</text>
        <dbReference type="Rhea" id="RHEA:14657"/>
        <dbReference type="ChEBI" id="CHEBI:58121"/>
        <dbReference type="ChEBI" id="CHEBI:58273"/>
        <dbReference type="EC" id="5.3.1.6"/>
    </reaction>
</comment>